<dbReference type="SUPFAM" id="SSF52172">
    <property type="entry name" value="CheY-like"/>
    <property type="match status" value="1"/>
</dbReference>
<keyword evidence="1 5" id="KW-0597">Phosphoprotein</keyword>
<feature type="domain" description="OmpR/PhoB-type" evidence="8">
    <location>
        <begin position="138"/>
        <end position="234"/>
    </location>
</feature>
<dbReference type="Pfam" id="PF00486">
    <property type="entry name" value="Trans_reg_C"/>
    <property type="match status" value="1"/>
</dbReference>
<evidence type="ECO:0000259" key="8">
    <source>
        <dbReference type="PROSITE" id="PS51755"/>
    </source>
</evidence>
<dbReference type="InterPro" id="IPR001867">
    <property type="entry name" value="OmpR/PhoB-type_DNA-bd"/>
</dbReference>
<dbReference type="GO" id="GO:0000976">
    <property type="term" value="F:transcription cis-regulatory region binding"/>
    <property type="evidence" value="ECO:0007669"/>
    <property type="project" value="TreeGrafter"/>
</dbReference>
<feature type="modified residue" description="4-aspartylphosphate" evidence="5">
    <location>
        <position position="66"/>
    </location>
</feature>
<accession>A0A6N7YNG2</accession>
<dbReference type="EMBL" id="WMBA01000013">
    <property type="protein sequence ID" value="MTD54537.1"/>
    <property type="molecule type" value="Genomic_DNA"/>
</dbReference>
<evidence type="ECO:0000256" key="3">
    <source>
        <dbReference type="ARBA" id="ARBA00023125"/>
    </source>
</evidence>
<dbReference type="InterPro" id="IPR011006">
    <property type="entry name" value="CheY-like_superfamily"/>
</dbReference>
<evidence type="ECO:0000259" key="7">
    <source>
        <dbReference type="PROSITE" id="PS50110"/>
    </source>
</evidence>
<dbReference type="Gene3D" id="1.10.10.10">
    <property type="entry name" value="Winged helix-like DNA-binding domain superfamily/Winged helix DNA-binding domain"/>
    <property type="match status" value="1"/>
</dbReference>
<dbReference type="GO" id="GO:0006355">
    <property type="term" value="P:regulation of DNA-templated transcription"/>
    <property type="evidence" value="ECO:0007669"/>
    <property type="project" value="InterPro"/>
</dbReference>
<dbReference type="GO" id="GO:0005829">
    <property type="term" value="C:cytosol"/>
    <property type="evidence" value="ECO:0007669"/>
    <property type="project" value="TreeGrafter"/>
</dbReference>
<evidence type="ECO:0000256" key="1">
    <source>
        <dbReference type="ARBA" id="ARBA00022553"/>
    </source>
</evidence>
<dbReference type="PANTHER" id="PTHR48111:SF4">
    <property type="entry name" value="DNA-BINDING DUAL TRANSCRIPTIONAL REGULATOR OMPR"/>
    <property type="match status" value="1"/>
</dbReference>
<evidence type="ECO:0000256" key="5">
    <source>
        <dbReference type="PROSITE-ProRule" id="PRU00169"/>
    </source>
</evidence>
<sequence length="234" mass="25917">MSTVAPPRVRSGSRGRSLRIMLVQGDPSTARSLAAGLPRHGYRLDEAGTCSDALAARYAPDLVIVDLDQSVHNGLEVCRQMSVGEVPIIALSGRRTETTRVLGLQAGADDCMDKPFGIRELIARIEAVLRRCHSRSPDRRMTLPGALSMDRHMREVRLGGRILDLTGKEFELLWLLASRSGAVVSREEIMAKVWDDTWNRRGRVIDTYVSSVRGKLGHRAWITTVRGVGFRFGL</sequence>
<evidence type="ECO:0000313" key="9">
    <source>
        <dbReference type="EMBL" id="MTD54537.1"/>
    </source>
</evidence>
<dbReference type="PROSITE" id="PS51755">
    <property type="entry name" value="OMPR_PHOB"/>
    <property type="match status" value="1"/>
</dbReference>
<dbReference type="SMART" id="SM00862">
    <property type="entry name" value="Trans_reg_C"/>
    <property type="match status" value="1"/>
</dbReference>
<dbReference type="CDD" id="cd00383">
    <property type="entry name" value="trans_reg_C"/>
    <property type="match status" value="1"/>
</dbReference>
<organism evidence="9 10">
    <name type="scientific">Amycolatopsis pithecellobii</name>
    <dbReference type="NCBI Taxonomy" id="664692"/>
    <lineage>
        <taxon>Bacteria</taxon>
        <taxon>Bacillati</taxon>
        <taxon>Actinomycetota</taxon>
        <taxon>Actinomycetes</taxon>
        <taxon>Pseudonocardiales</taxon>
        <taxon>Pseudonocardiaceae</taxon>
        <taxon>Amycolatopsis</taxon>
    </lineage>
</organism>
<dbReference type="OrthoDB" id="116118at2"/>
<keyword evidence="10" id="KW-1185">Reference proteome</keyword>
<feature type="domain" description="Response regulatory" evidence="7">
    <location>
        <begin position="19"/>
        <end position="129"/>
    </location>
</feature>
<protein>
    <submittedName>
        <fullName evidence="9">Response regulator</fullName>
    </submittedName>
</protein>
<dbReference type="Pfam" id="PF00072">
    <property type="entry name" value="Response_reg"/>
    <property type="match status" value="1"/>
</dbReference>
<dbReference type="SMART" id="SM00448">
    <property type="entry name" value="REC"/>
    <property type="match status" value="1"/>
</dbReference>
<feature type="DNA-binding region" description="OmpR/PhoB-type" evidence="6">
    <location>
        <begin position="138"/>
        <end position="234"/>
    </location>
</feature>
<dbReference type="PANTHER" id="PTHR48111">
    <property type="entry name" value="REGULATOR OF RPOS"/>
    <property type="match status" value="1"/>
</dbReference>
<keyword evidence="2" id="KW-0805">Transcription regulation</keyword>
<dbReference type="Gene3D" id="6.10.250.690">
    <property type="match status" value="1"/>
</dbReference>
<dbReference type="GO" id="GO:0032993">
    <property type="term" value="C:protein-DNA complex"/>
    <property type="evidence" value="ECO:0007669"/>
    <property type="project" value="TreeGrafter"/>
</dbReference>
<dbReference type="Proteomes" id="UP000440096">
    <property type="component" value="Unassembled WGS sequence"/>
</dbReference>
<dbReference type="InterPro" id="IPR036388">
    <property type="entry name" value="WH-like_DNA-bd_sf"/>
</dbReference>
<evidence type="ECO:0000256" key="4">
    <source>
        <dbReference type="ARBA" id="ARBA00023163"/>
    </source>
</evidence>
<evidence type="ECO:0000313" key="10">
    <source>
        <dbReference type="Proteomes" id="UP000440096"/>
    </source>
</evidence>
<name>A0A6N7YNG2_9PSEU</name>
<dbReference type="Gene3D" id="3.40.50.2300">
    <property type="match status" value="1"/>
</dbReference>
<evidence type="ECO:0000256" key="6">
    <source>
        <dbReference type="PROSITE-ProRule" id="PRU01091"/>
    </source>
</evidence>
<comment type="caution">
    <text evidence="9">The sequence shown here is derived from an EMBL/GenBank/DDBJ whole genome shotgun (WGS) entry which is preliminary data.</text>
</comment>
<dbReference type="GO" id="GO:0000156">
    <property type="term" value="F:phosphorelay response regulator activity"/>
    <property type="evidence" value="ECO:0007669"/>
    <property type="project" value="TreeGrafter"/>
</dbReference>
<proteinExistence type="predicted"/>
<reference evidence="9 10" key="1">
    <citation type="submission" date="2019-11" db="EMBL/GenBank/DDBJ databases">
        <title>Draft genome of Amycolatopsis RM579.</title>
        <authorList>
            <person name="Duangmal K."/>
            <person name="Mingma R."/>
        </authorList>
    </citation>
    <scope>NUCLEOTIDE SEQUENCE [LARGE SCALE GENOMIC DNA]</scope>
    <source>
        <strain evidence="9 10">RM579</strain>
    </source>
</reference>
<dbReference type="PROSITE" id="PS50110">
    <property type="entry name" value="RESPONSE_REGULATORY"/>
    <property type="match status" value="1"/>
</dbReference>
<gene>
    <name evidence="9" type="ORF">GKO32_11190</name>
</gene>
<dbReference type="InterPro" id="IPR001789">
    <property type="entry name" value="Sig_transdc_resp-reg_receiver"/>
</dbReference>
<dbReference type="AlphaFoldDB" id="A0A6N7YNG2"/>
<keyword evidence="4" id="KW-0804">Transcription</keyword>
<keyword evidence="3 6" id="KW-0238">DNA-binding</keyword>
<dbReference type="InterPro" id="IPR039420">
    <property type="entry name" value="WalR-like"/>
</dbReference>
<evidence type="ECO:0000256" key="2">
    <source>
        <dbReference type="ARBA" id="ARBA00023015"/>
    </source>
</evidence>